<dbReference type="AlphaFoldDB" id="A0A9P5PAP0"/>
<dbReference type="Proteomes" id="UP000772434">
    <property type="component" value="Unassembled WGS sequence"/>
</dbReference>
<dbReference type="EMBL" id="JADNRY010000267">
    <property type="protein sequence ID" value="KAF9059998.1"/>
    <property type="molecule type" value="Genomic_DNA"/>
</dbReference>
<proteinExistence type="predicted"/>
<protein>
    <submittedName>
        <fullName evidence="1">Uncharacterized protein</fullName>
    </submittedName>
</protein>
<dbReference type="OrthoDB" id="430476at2759"/>
<accession>A0A9P5PAP0</accession>
<reference evidence="1" key="1">
    <citation type="submission" date="2020-11" db="EMBL/GenBank/DDBJ databases">
        <authorList>
            <consortium name="DOE Joint Genome Institute"/>
            <person name="Ahrendt S."/>
            <person name="Riley R."/>
            <person name="Andreopoulos W."/>
            <person name="Labutti K."/>
            <person name="Pangilinan J."/>
            <person name="Ruiz-Duenas F.J."/>
            <person name="Barrasa J.M."/>
            <person name="Sanchez-Garcia M."/>
            <person name="Camarero S."/>
            <person name="Miyauchi S."/>
            <person name="Serrano A."/>
            <person name="Linde D."/>
            <person name="Babiker R."/>
            <person name="Drula E."/>
            <person name="Ayuso-Fernandez I."/>
            <person name="Pacheco R."/>
            <person name="Padilla G."/>
            <person name="Ferreira P."/>
            <person name="Barriuso J."/>
            <person name="Kellner H."/>
            <person name="Castanera R."/>
            <person name="Alfaro M."/>
            <person name="Ramirez L."/>
            <person name="Pisabarro A.G."/>
            <person name="Kuo A."/>
            <person name="Tritt A."/>
            <person name="Lipzen A."/>
            <person name="He G."/>
            <person name="Yan M."/>
            <person name="Ng V."/>
            <person name="Cullen D."/>
            <person name="Martin F."/>
            <person name="Rosso M.-N."/>
            <person name="Henrissat B."/>
            <person name="Hibbett D."/>
            <person name="Martinez A.T."/>
            <person name="Grigoriev I.V."/>
        </authorList>
    </citation>
    <scope>NUCLEOTIDE SEQUENCE</scope>
    <source>
        <strain evidence="1">AH 40177</strain>
    </source>
</reference>
<organism evidence="1 2">
    <name type="scientific">Rhodocollybia butyracea</name>
    <dbReference type="NCBI Taxonomy" id="206335"/>
    <lineage>
        <taxon>Eukaryota</taxon>
        <taxon>Fungi</taxon>
        <taxon>Dikarya</taxon>
        <taxon>Basidiomycota</taxon>
        <taxon>Agaricomycotina</taxon>
        <taxon>Agaricomycetes</taxon>
        <taxon>Agaricomycetidae</taxon>
        <taxon>Agaricales</taxon>
        <taxon>Marasmiineae</taxon>
        <taxon>Omphalotaceae</taxon>
        <taxon>Rhodocollybia</taxon>
    </lineage>
</organism>
<keyword evidence="2" id="KW-1185">Reference proteome</keyword>
<evidence type="ECO:0000313" key="2">
    <source>
        <dbReference type="Proteomes" id="UP000772434"/>
    </source>
</evidence>
<name>A0A9P5PAP0_9AGAR</name>
<sequence>MHNPSHIHWKAVKRIIRYLKGTVVYSTFRIPTRKYPNTSQDFKSLQQRLENLPPTQELYTHAYAIDKLATLREYLDHIERYYISRTIPMGTMIQQRLASAVEEGQPRPPVPTELLNGTGFDPPLLIWEKLREEYEKLTKFTQMNSYAQHRDPKVVEGVGNRNKVSRKEGAEVCNNARTTNAIDIESSTALAGREVDTFDQSGNCDTSV</sequence>
<comment type="caution">
    <text evidence="1">The sequence shown here is derived from an EMBL/GenBank/DDBJ whole genome shotgun (WGS) entry which is preliminary data.</text>
</comment>
<gene>
    <name evidence="1" type="ORF">BDP27DRAFT_1430630</name>
</gene>
<evidence type="ECO:0000313" key="1">
    <source>
        <dbReference type="EMBL" id="KAF9059998.1"/>
    </source>
</evidence>